<organism evidence="2">
    <name type="scientific">Anopheles sinensis</name>
    <name type="common">Mosquito</name>
    <dbReference type="NCBI Taxonomy" id="74873"/>
    <lineage>
        <taxon>Eukaryota</taxon>
        <taxon>Metazoa</taxon>
        <taxon>Ecdysozoa</taxon>
        <taxon>Arthropoda</taxon>
        <taxon>Hexapoda</taxon>
        <taxon>Insecta</taxon>
        <taxon>Pterygota</taxon>
        <taxon>Neoptera</taxon>
        <taxon>Endopterygota</taxon>
        <taxon>Diptera</taxon>
        <taxon>Nematocera</taxon>
        <taxon>Culicoidea</taxon>
        <taxon>Culicidae</taxon>
        <taxon>Anophelinae</taxon>
        <taxon>Anopheles</taxon>
    </lineage>
</organism>
<feature type="region of interest" description="Disordered" evidence="1">
    <location>
        <begin position="1"/>
        <end position="70"/>
    </location>
</feature>
<protein>
    <submittedName>
        <fullName evidence="2 3">Uncharacterized protein</fullName>
    </submittedName>
</protein>
<sequence>MYVLPSATPEPTERPYDSVSPSRNANRRNPAIDRRRTTERESLILFRRPTNAGAVHPMAPPLPTRPYTNT</sequence>
<reference evidence="3" key="2">
    <citation type="submission" date="2020-05" db="UniProtKB">
        <authorList>
            <consortium name="EnsemblMetazoa"/>
        </authorList>
    </citation>
    <scope>IDENTIFICATION</scope>
</reference>
<feature type="compositionally biased region" description="Basic and acidic residues" evidence="1">
    <location>
        <begin position="30"/>
        <end position="42"/>
    </location>
</feature>
<proteinExistence type="predicted"/>
<accession>A0A084WBC7</accession>
<dbReference type="Proteomes" id="UP000030765">
    <property type="component" value="Unassembled WGS sequence"/>
</dbReference>
<evidence type="ECO:0000313" key="4">
    <source>
        <dbReference type="Proteomes" id="UP000030765"/>
    </source>
</evidence>
<name>A0A084WBC7_ANOSI</name>
<evidence type="ECO:0000313" key="2">
    <source>
        <dbReference type="EMBL" id="KFB47521.1"/>
    </source>
</evidence>
<evidence type="ECO:0000313" key="3">
    <source>
        <dbReference type="EnsemblMetazoa" id="ASIC015480-PA"/>
    </source>
</evidence>
<dbReference type="EMBL" id="ATLV01022343">
    <property type="status" value="NOT_ANNOTATED_CDS"/>
    <property type="molecule type" value="Genomic_DNA"/>
</dbReference>
<evidence type="ECO:0000256" key="1">
    <source>
        <dbReference type="SAM" id="MobiDB-lite"/>
    </source>
</evidence>
<dbReference type="EnsemblMetazoa" id="ASIC015480-RA">
    <property type="protein sequence ID" value="ASIC015480-PA"/>
    <property type="gene ID" value="ASIC015480"/>
</dbReference>
<dbReference type="AlphaFoldDB" id="A0A084WBC7"/>
<keyword evidence="4" id="KW-1185">Reference proteome</keyword>
<reference evidence="2 4" key="1">
    <citation type="journal article" date="2014" name="BMC Genomics">
        <title>Genome sequence of Anopheles sinensis provides insight into genetics basis of mosquito competence for malaria parasites.</title>
        <authorList>
            <person name="Zhou D."/>
            <person name="Zhang D."/>
            <person name="Ding G."/>
            <person name="Shi L."/>
            <person name="Hou Q."/>
            <person name="Ye Y."/>
            <person name="Xu Y."/>
            <person name="Zhou H."/>
            <person name="Xiong C."/>
            <person name="Li S."/>
            <person name="Yu J."/>
            <person name="Hong S."/>
            <person name="Yu X."/>
            <person name="Zou P."/>
            <person name="Chen C."/>
            <person name="Chang X."/>
            <person name="Wang W."/>
            <person name="Lv Y."/>
            <person name="Sun Y."/>
            <person name="Ma L."/>
            <person name="Shen B."/>
            <person name="Zhu C."/>
        </authorList>
    </citation>
    <scope>NUCLEOTIDE SEQUENCE [LARGE SCALE GENOMIC DNA]</scope>
</reference>
<dbReference type="VEuPathDB" id="VectorBase:ASIC015480"/>
<gene>
    <name evidence="2" type="ORF">ZHAS_00015480</name>
</gene>
<dbReference type="EMBL" id="KE525331">
    <property type="protein sequence ID" value="KFB47521.1"/>
    <property type="molecule type" value="Genomic_DNA"/>
</dbReference>